<evidence type="ECO:0000313" key="1">
    <source>
        <dbReference type="EMBL" id="KAL2633216.1"/>
    </source>
</evidence>
<dbReference type="AlphaFoldDB" id="A0ABD1YRK5"/>
<protein>
    <submittedName>
        <fullName evidence="1">Uncharacterized protein</fullName>
    </submittedName>
</protein>
<dbReference type="EMBL" id="JBHFFA010000003">
    <property type="protein sequence ID" value="KAL2633216.1"/>
    <property type="molecule type" value="Genomic_DNA"/>
</dbReference>
<keyword evidence="2" id="KW-1185">Reference proteome</keyword>
<dbReference type="Proteomes" id="UP001605036">
    <property type="component" value="Unassembled WGS sequence"/>
</dbReference>
<accession>A0ABD1YRK5</accession>
<comment type="caution">
    <text evidence="1">The sequence shown here is derived from an EMBL/GenBank/DDBJ whole genome shotgun (WGS) entry which is preliminary data.</text>
</comment>
<evidence type="ECO:0000313" key="2">
    <source>
        <dbReference type="Proteomes" id="UP001605036"/>
    </source>
</evidence>
<name>A0ABD1YRK5_9MARC</name>
<proteinExistence type="predicted"/>
<reference evidence="1 2" key="1">
    <citation type="submission" date="2024-09" db="EMBL/GenBank/DDBJ databases">
        <title>Chromosome-scale assembly of Riccia fluitans.</title>
        <authorList>
            <person name="Paukszto L."/>
            <person name="Sawicki J."/>
            <person name="Karawczyk K."/>
            <person name="Piernik-Szablinska J."/>
            <person name="Szczecinska M."/>
            <person name="Mazdziarz M."/>
        </authorList>
    </citation>
    <scope>NUCLEOTIDE SEQUENCE [LARGE SCALE GENOMIC DNA]</scope>
    <source>
        <strain evidence="1">Rf_01</strain>
        <tissue evidence="1">Aerial parts of the thallus</tissue>
    </source>
</reference>
<gene>
    <name evidence="1" type="ORF">R1flu_004695</name>
</gene>
<sequence length="183" mass="20326">MSAKDTGNSDEAAAVDDLRRSGVNSCTVDYCFPIPLTVASGPANILSASSMERFTAKRYGLYEMMDAPEYASLCGGNACGHATFRESDAALKSDFRRFTRGQDRLTYSWSISCIRANTWLQYYLQICDLKHFGDNIYNTRKSYERCSPLENRMKKMLPNFPSVNCMAPKLAAEHQKPGGVSAA</sequence>
<organism evidence="1 2">
    <name type="scientific">Riccia fluitans</name>
    <dbReference type="NCBI Taxonomy" id="41844"/>
    <lineage>
        <taxon>Eukaryota</taxon>
        <taxon>Viridiplantae</taxon>
        <taxon>Streptophyta</taxon>
        <taxon>Embryophyta</taxon>
        <taxon>Marchantiophyta</taxon>
        <taxon>Marchantiopsida</taxon>
        <taxon>Marchantiidae</taxon>
        <taxon>Marchantiales</taxon>
        <taxon>Ricciaceae</taxon>
        <taxon>Riccia</taxon>
    </lineage>
</organism>